<dbReference type="PANTHER" id="PTHR11527">
    <property type="entry name" value="HEAT-SHOCK PROTEIN 20 FAMILY MEMBER"/>
    <property type="match status" value="1"/>
</dbReference>
<dbReference type="InterPro" id="IPR008978">
    <property type="entry name" value="HSP20-like_chaperone"/>
</dbReference>
<gene>
    <name evidence="4" type="ORF">LVISKB_0110</name>
</gene>
<dbReference type="Pfam" id="PF00011">
    <property type="entry name" value="HSP20"/>
    <property type="match status" value="1"/>
</dbReference>
<reference evidence="4 5" key="1">
    <citation type="journal article" date="2013" name="PLoS ONE">
        <title>Genomic Analysis by Deep Sequencing of the Probiotic Lactobacillus brevis KB290 Harboring Nine Plasmids Reveals Genomic Stability.</title>
        <authorList>
            <person name="Fukao M."/>
            <person name="Oshima K."/>
            <person name="Morita H."/>
            <person name="Toh H."/>
            <person name="Suda W."/>
            <person name="Kim S.W."/>
            <person name="Suzuki S."/>
            <person name="Yakabe T."/>
            <person name="Hattori M."/>
            <person name="Yajima N."/>
        </authorList>
    </citation>
    <scope>NUCLEOTIDE SEQUENCE [LARGE SCALE GENOMIC DNA]</scope>
    <source>
        <strain evidence="4 5">KB290</strain>
    </source>
</reference>
<dbReference type="SUPFAM" id="SSF49764">
    <property type="entry name" value="HSP20-like chaperones"/>
    <property type="match status" value="1"/>
</dbReference>
<dbReference type="AlphaFoldDB" id="M5ABH5"/>
<evidence type="ECO:0000256" key="2">
    <source>
        <dbReference type="RuleBase" id="RU003616"/>
    </source>
</evidence>
<dbReference type="HOGENOM" id="CLU_046737_8_1_9"/>
<dbReference type="Proteomes" id="UP000012042">
    <property type="component" value="Chromosome"/>
</dbReference>
<feature type="domain" description="SHSP" evidence="3">
    <location>
        <begin position="31"/>
        <end position="143"/>
    </location>
</feature>
<dbReference type="InterPro" id="IPR031107">
    <property type="entry name" value="Small_HSP"/>
</dbReference>
<keyword evidence="4" id="KW-0346">Stress response</keyword>
<comment type="similarity">
    <text evidence="1 2">Belongs to the small heat shock protein (HSP20) family.</text>
</comment>
<evidence type="ECO:0000256" key="1">
    <source>
        <dbReference type="PROSITE-ProRule" id="PRU00285"/>
    </source>
</evidence>
<dbReference type="InterPro" id="IPR002068">
    <property type="entry name" value="A-crystallin/Hsp20_dom"/>
</dbReference>
<dbReference type="EMBL" id="AP012167">
    <property type="protein sequence ID" value="BAN05745.1"/>
    <property type="molecule type" value="Genomic_DNA"/>
</dbReference>
<dbReference type="CDD" id="cd06471">
    <property type="entry name" value="ACD_LpsHSP_like"/>
    <property type="match status" value="1"/>
</dbReference>
<evidence type="ECO:0000259" key="3">
    <source>
        <dbReference type="PROSITE" id="PS01031"/>
    </source>
</evidence>
<dbReference type="Gene3D" id="2.60.40.790">
    <property type="match status" value="1"/>
</dbReference>
<evidence type="ECO:0000313" key="4">
    <source>
        <dbReference type="EMBL" id="BAN05745.1"/>
    </source>
</evidence>
<organism evidence="4 5">
    <name type="scientific">Levilactobacillus brevis KB290</name>
    <dbReference type="NCBI Taxonomy" id="1001583"/>
    <lineage>
        <taxon>Bacteria</taxon>
        <taxon>Bacillati</taxon>
        <taxon>Bacillota</taxon>
        <taxon>Bacilli</taxon>
        <taxon>Lactobacillales</taxon>
        <taxon>Lactobacillaceae</taxon>
        <taxon>Levilactobacillus</taxon>
    </lineage>
</organism>
<dbReference type="KEGG" id="lbk:LVISKB_0110"/>
<dbReference type="PATRIC" id="fig|1001583.3.peg.106"/>
<evidence type="ECO:0000313" key="5">
    <source>
        <dbReference type="Proteomes" id="UP000012042"/>
    </source>
</evidence>
<proteinExistence type="inferred from homology"/>
<name>M5ABH5_LEVBR</name>
<sequence>MIMANDVMNRNYDFFDPMNFFNEVGNLGRDMFSGDSSMKTDVVEHDKDYVVTAELPGFKKDDIHVDYHDETLRISGKTEVNQSAKDDDGRILRQERRSQNVARSFYLPGIDLKNVKATYADGILTLTLPKQTEVDGNHEISID</sequence>
<dbReference type="PROSITE" id="PS01031">
    <property type="entry name" value="SHSP"/>
    <property type="match status" value="1"/>
</dbReference>
<protein>
    <submittedName>
        <fullName evidence="4">Heat shock protein HSP.16.4</fullName>
    </submittedName>
</protein>
<accession>M5ABH5</accession>